<dbReference type="Proteomes" id="UP001229421">
    <property type="component" value="Unassembled WGS sequence"/>
</dbReference>
<reference evidence="4" key="1">
    <citation type="journal article" date="2023" name="bioRxiv">
        <title>Improved chromosome-level genome assembly for marigold (Tagetes erecta).</title>
        <authorList>
            <person name="Jiang F."/>
            <person name="Yuan L."/>
            <person name="Wang S."/>
            <person name="Wang H."/>
            <person name="Xu D."/>
            <person name="Wang A."/>
            <person name="Fan W."/>
        </authorList>
    </citation>
    <scope>NUCLEOTIDE SEQUENCE</scope>
    <source>
        <strain evidence="4">WSJ</strain>
        <tissue evidence="4">Leaf</tissue>
    </source>
</reference>
<name>A0AAD8KVF9_TARER</name>
<comment type="similarity">
    <text evidence="2">Belongs to the IQD family.</text>
</comment>
<keyword evidence="1" id="KW-0112">Calmodulin-binding</keyword>
<evidence type="ECO:0000256" key="1">
    <source>
        <dbReference type="ARBA" id="ARBA00022860"/>
    </source>
</evidence>
<feature type="compositionally biased region" description="Polar residues" evidence="3">
    <location>
        <begin position="299"/>
        <end position="311"/>
    </location>
</feature>
<sequence>MSYQKNLTGHSLSVVNFLIFYNLDQFRVKLVTKKLKCRISSGFVCTQEIGFAKSECKASTMGSGHWLKIIVNLSKSRKPRSNKTKGLSVPNSYNLEPQEKSESTVNVAHEKPEAVGQLVENIAATRIQTAFRAFKARKTLRHLKGMLRLQTLTKGDFGKKQASKTLINIQQWSKIQAQIKIRRQRMVEDGGIRQKKLENQLKLETKLHDLEVEWSSGSDTKDEALARIQQREAAAVKRERAMAYAFYHQWRPNSKTSLGPTDSKLATANWDWSWKDRWVVVQPWENRVMVELTRKKVNSPANKATKNSTSPPKKPLRNRKLSYGGAATKVEEANTKTETA</sequence>
<evidence type="ECO:0000313" key="4">
    <source>
        <dbReference type="EMBL" id="KAK1426490.1"/>
    </source>
</evidence>
<dbReference type="PROSITE" id="PS50096">
    <property type="entry name" value="IQ"/>
    <property type="match status" value="1"/>
</dbReference>
<keyword evidence="5" id="KW-1185">Reference proteome</keyword>
<dbReference type="EMBL" id="JAUHHV010000004">
    <property type="protein sequence ID" value="KAK1426490.1"/>
    <property type="molecule type" value="Genomic_DNA"/>
</dbReference>
<evidence type="ECO:0000256" key="3">
    <source>
        <dbReference type="SAM" id="MobiDB-lite"/>
    </source>
</evidence>
<gene>
    <name evidence="4" type="ORF">QVD17_15164</name>
</gene>
<dbReference type="AlphaFoldDB" id="A0AAD8KVF9"/>
<evidence type="ECO:0000313" key="5">
    <source>
        <dbReference type="Proteomes" id="UP001229421"/>
    </source>
</evidence>
<protein>
    <recommendedName>
        <fullName evidence="6">Protein IQ-DOMAIN 1</fullName>
    </recommendedName>
</protein>
<comment type="caution">
    <text evidence="4">The sequence shown here is derived from an EMBL/GenBank/DDBJ whole genome shotgun (WGS) entry which is preliminary data.</text>
</comment>
<proteinExistence type="inferred from homology"/>
<accession>A0AAD8KVF9</accession>
<dbReference type="GO" id="GO:0005516">
    <property type="term" value="F:calmodulin binding"/>
    <property type="evidence" value="ECO:0007669"/>
    <property type="project" value="UniProtKB-KW"/>
</dbReference>
<organism evidence="4 5">
    <name type="scientific">Tagetes erecta</name>
    <name type="common">African marigold</name>
    <dbReference type="NCBI Taxonomy" id="13708"/>
    <lineage>
        <taxon>Eukaryota</taxon>
        <taxon>Viridiplantae</taxon>
        <taxon>Streptophyta</taxon>
        <taxon>Embryophyta</taxon>
        <taxon>Tracheophyta</taxon>
        <taxon>Spermatophyta</taxon>
        <taxon>Magnoliopsida</taxon>
        <taxon>eudicotyledons</taxon>
        <taxon>Gunneridae</taxon>
        <taxon>Pentapetalae</taxon>
        <taxon>asterids</taxon>
        <taxon>campanulids</taxon>
        <taxon>Asterales</taxon>
        <taxon>Asteraceae</taxon>
        <taxon>Asteroideae</taxon>
        <taxon>Heliantheae alliance</taxon>
        <taxon>Tageteae</taxon>
        <taxon>Tagetes</taxon>
    </lineage>
</organism>
<feature type="region of interest" description="Disordered" evidence="3">
    <location>
        <begin position="298"/>
        <end position="340"/>
    </location>
</feature>
<evidence type="ECO:0008006" key="6">
    <source>
        <dbReference type="Google" id="ProtNLM"/>
    </source>
</evidence>
<dbReference type="CDD" id="cd23767">
    <property type="entry name" value="IQCD"/>
    <property type="match status" value="1"/>
</dbReference>
<dbReference type="PANTHER" id="PTHR32295:SF93">
    <property type="entry name" value="PROTEIN IQ-DOMAIN 9"/>
    <property type="match status" value="1"/>
</dbReference>
<feature type="compositionally biased region" description="Basic and acidic residues" evidence="3">
    <location>
        <begin position="329"/>
        <end position="340"/>
    </location>
</feature>
<evidence type="ECO:0000256" key="2">
    <source>
        <dbReference type="ARBA" id="ARBA00024341"/>
    </source>
</evidence>
<dbReference type="PANTHER" id="PTHR32295">
    <property type="entry name" value="IQ-DOMAIN 5-RELATED"/>
    <property type="match status" value="1"/>
</dbReference>
<feature type="region of interest" description="Disordered" evidence="3">
    <location>
        <begin position="78"/>
        <end position="102"/>
    </location>
</feature>